<dbReference type="AlphaFoldDB" id="A0A655EH83"/>
<protein>
    <submittedName>
        <fullName evidence="1">Uncharacterized protein</fullName>
    </submittedName>
</protein>
<sequence>MNNHMDVFIHHRTFRNFVIIRTTARIGRQVFQQQFGCHGRVTGGSGWRDFDTDITIRISGLDFITVTSTKIFGVAAILIAKAHPFHGGFSCRVVGVQVAFRIANRPVHRDLIANVELLIAFGHNFTIAAIDSYRYVIFVGIRSFIRRTGNPRHRTLNGARLFRDNLPLPRFQITVCRHRWRGAIPGNY</sequence>
<reference evidence="1 2" key="1">
    <citation type="submission" date="2015-03" db="EMBL/GenBank/DDBJ databases">
        <authorList>
            <consortium name="Pathogen Informatics"/>
        </authorList>
    </citation>
    <scope>NUCLEOTIDE SEQUENCE [LARGE SCALE GENOMIC DNA]</scope>
    <source>
        <strain evidence="1 2">3476</strain>
    </source>
</reference>
<dbReference type="EMBL" id="CQPC01000099">
    <property type="protein sequence ID" value="CNV19115.1"/>
    <property type="molecule type" value="Genomic_DNA"/>
</dbReference>
<name>A0A655EH83_SALET</name>
<proteinExistence type="predicted"/>
<organism evidence="1 2">
    <name type="scientific">Salmonella enterica subsp. enterica serovar Bovismorbificans</name>
    <dbReference type="NCBI Taxonomy" id="58097"/>
    <lineage>
        <taxon>Bacteria</taxon>
        <taxon>Pseudomonadati</taxon>
        <taxon>Pseudomonadota</taxon>
        <taxon>Gammaproteobacteria</taxon>
        <taxon>Enterobacterales</taxon>
        <taxon>Enterobacteriaceae</taxon>
        <taxon>Salmonella</taxon>
    </lineage>
</organism>
<evidence type="ECO:0000313" key="2">
    <source>
        <dbReference type="Proteomes" id="UP000039541"/>
    </source>
</evidence>
<dbReference type="Proteomes" id="UP000039541">
    <property type="component" value="Unassembled WGS sequence"/>
</dbReference>
<accession>A0A655EH83</accession>
<evidence type="ECO:0000313" key="1">
    <source>
        <dbReference type="EMBL" id="CNV19115.1"/>
    </source>
</evidence>
<gene>
    <name evidence="1" type="ORF">ERS008202_04561</name>
</gene>